<evidence type="ECO:0000256" key="4">
    <source>
        <dbReference type="SAM" id="MobiDB-lite"/>
    </source>
</evidence>
<keyword evidence="1" id="KW-0805">Transcription regulation</keyword>
<dbReference type="InterPro" id="IPR011711">
    <property type="entry name" value="GntR_C"/>
</dbReference>
<dbReference type="SUPFAM" id="SSF46785">
    <property type="entry name" value="Winged helix' DNA-binding domain"/>
    <property type="match status" value="1"/>
</dbReference>
<feature type="compositionally biased region" description="Basic and acidic residues" evidence="4">
    <location>
        <begin position="1"/>
        <end position="11"/>
    </location>
</feature>
<dbReference type="PANTHER" id="PTHR43537:SF49">
    <property type="entry name" value="TRANSCRIPTIONAL REGULATORY PROTEIN"/>
    <property type="match status" value="1"/>
</dbReference>
<feature type="region of interest" description="Disordered" evidence="4">
    <location>
        <begin position="271"/>
        <end position="298"/>
    </location>
</feature>
<dbReference type="PANTHER" id="PTHR43537">
    <property type="entry name" value="TRANSCRIPTIONAL REGULATOR, GNTR FAMILY"/>
    <property type="match status" value="1"/>
</dbReference>
<feature type="region of interest" description="Disordered" evidence="4">
    <location>
        <begin position="1"/>
        <end position="54"/>
    </location>
</feature>
<reference evidence="7" key="1">
    <citation type="submission" date="2018-10" db="EMBL/GenBank/DDBJ databases">
        <authorList>
            <person name="Peiro R."/>
            <person name="Begona"/>
            <person name="Cbmso G."/>
            <person name="Lopez M."/>
            <person name="Gonzalez S."/>
            <person name="Sacristan E."/>
            <person name="Castillo E."/>
        </authorList>
    </citation>
    <scope>NUCLEOTIDE SEQUENCE [LARGE SCALE GENOMIC DNA]</scope>
</reference>
<dbReference type="GO" id="GO:0003700">
    <property type="term" value="F:DNA-binding transcription factor activity"/>
    <property type="evidence" value="ECO:0007669"/>
    <property type="project" value="InterPro"/>
</dbReference>
<dbReference type="AlphaFoldDB" id="A0A447CQ36"/>
<keyword evidence="7" id="KW-1185">Reference proteome</keyword>
<dbReference type="InterPro" id="IPR000524">
    <property type="entry name" value="Tscrpt_reg_HTH_GntR"/>
</dbReference>
<comment type="caution">
    <text evidence="6">The sequence shown here is derived from an EMBL/GenBank/DDBJ whole genome shotgun (WGS) entry which is preliminary data.</text>
</comment>
<dbReference type="CDD" id="cd07377">
    <property type="entry name" value="WHTH_GntR"/>
    <property type="match status" value="1"/>
</dbReference>
<dbReference type="Pfam" id="PF00392">
    <property type="entry name" value="GntR"/>
    <property type="match status" value="1"/>
</dbReference>
<evidence type="ECO:0000259" key="5">
    <source>
        <dbReference type="PROSITE" id="PS50949"/>
    </source>
</evidence>
<dbReference type="InterPro" id="IPR008920">
    <property type="entry name" value="TF_FadR/GntR_C"/>
</dbReference>
<dbReference type="Proteomes" id="UP000289200">
    <property type="component" value="Unassembled WGS sequence"/>
</dbReference>
<dbReference type="GO" id="GO:0003677">
    <property type="term" value="F:DNA binding"/>
    <property type="evidence" value="ECO:0007669"/>
    <property type="project" value="UniProtKB-KW"/>
</dbReference>
<dbReference type="Gene3D" id="1.20.120.530">
    <property type="entry name" value="GntR ligand-binding domain-like"/>
    <property type="match status" value="1"/>
</dbReference>
<dbReference type="SUPFAM" id="SSF48008">
    <property type="entry name" value="GntR ligand-binding domain-like"/>
    <property type="match status" value="1"/>
</dbReference>
<feature type="domain" description="HTH gntR-type" evidence="5">
    <location>
        <begin position="51"/>
        <end position="118"/>
    </location>
</feature>
<dbReference type="RefSeq" id="WP_129607669.1">
    <property type="nucleotide sequence ID" value="NZ_UWOC01000033.1"/>
</dbReference>
<gene>
    <name evidence="6" type="primary">rspR_2</name>
    <name evidence="6" type="ORF">RHODGE_RHODGE_00556</name>
</gene>
<proteinExistence type="predicted"/>
<dbReference type="SMART" id="SM00895">
    <property type="entry name" value="FCD"/>
    <property type="match status" value="1"/>
</dbReference>
<name>A0A447CQ36_9BRAD</name>
<dbReference type="OrthoDB" id="9789310at2"/>
<dbReference type="Pfam" id="PF07729">
    <property type="entry name" value="FCD"/>
    <property type="match status" value="1"/>
</dbReference>
<sequence>MPREAGIKDGTGKPAARSNADGGRAARAQPGSKRPGSKPAGSKQAAAKKPRTRSENLAQLLESEILSGAIAPGVRLDEQSLATRFGVSRTPVREALRHLASSGLVQIRAHQGAIVKQLTLTELLEIFQVIAELEGLAARLAARRMSEDDKNRLKHIHEVSLRHAHGREERAFFEENNRLHDLILDASGNKFLIARVHELRCRVEPYRRYVTRVAGVMEKSVEDHAAIIAAIDNRDGAAAHDCMRSHLTMLGADAGDFVAVLSMMDQTRELFSEQGKAPARSPRAPRRPRATRPADAGS</sequence>
<dbReference type="InterPro" id="IPR036388">
    <property type="entry name" value="WH-like_DNA-bd_sf"/>
</dbReference>
<keyword evidence="2" id="KW-0238">DNA-binding</keyword>
<evidence type="ECO:0000256" key="2">
    <source>
        <dbReference type="ARBA" id="ARBA00023125"/>
    </source>
</evidence>
<evidence type="ECO:0000313" key="6">
    <source>
        <dbReference type="EMBL" id="VCU07271.1"/>
    </source>
</evidence>
<evidence type="ECO:0000313" key="7">
    <source>
        <dbReference type="Proteomes" id="UP000289200"/>
    </source>
</evidence>
<dbReference type="EMBL" id="UWOC01000033">
    <property type="protein sequence ID" value="VCU07271.1"/>
    <property type="molecule type" value="Genomic_DNA"/>
</dbReference>
<keyword evidence="3" id="KW-0804">Transcription</keyword>
<dbReference type="SMART" id="SM00345">
    <property type="entry name" value="HTH_GNTR"/>
    <property type="match status" value="1"/>
</dbReference>
<organism evidence="6 7">
    <name type="scientific">Rhodoplanes serenus</name>
    <dbReference type="NCBI Taxonomy" id="200615"/>
    <lineage>
        <taxon>Bacteria</taxon>
        <taxon>Pseudomonadati</taxon>
        <taxon>Pseudomonadota</taxon>
        <taxon>Alphaproteobacteria</taxon>
        <taxon>Hyphomicrobiales</taxon>
        <taxon>Nitrobacteraceae</taxon>
        <taxon>Rhodoplanes</taxon>
    </lineage>
</organism>
<evidence type="ECO:0000256" key="1">
    <source>
        <dbReference type="ARBA" id="ARBA00023015"/>
    </source>
</evidence>
<accession>A0A447CQ36</accession>
<dbReference type="InterPro" id="IPR036390">
    <property type="entry name" value="WH_DNA-bd_sf"/>
</dbReference>
<protein>
    <submittedName>
        <fullName evidence="6">HTH-type transcriptional repressor RspR</fullName>
    </submittedName>
</protein>
<dbReference type="PRINTS" id="PR00035">
    <property type="entry name" value="HTHGNTR"/>
</dbReference>
<dbReference type="PROSITE" id="PS50949">
    <property type="entry name" value="HTH_GNTR"/>
    <property type="match status" value="1"/>
</dbReference>
<evidence type="ECO:0000256" key="3">
    <source>
        <dbReference type="ARBA" id="ARBA00023163"/>
    </source>
</evidence>
<dbReference type="Gene3D" id="1.10.10.10">
    <property type="entry name" value="Winged helix-like DNA-binding domain superfamily/Winged helix DNA-binding domain"/>
    <property type="match status" value="1"/>
</dbReference>